<dbReference type="AlphaFoldDB" id="A0A8H3G6V1"/>
<organism evidence="2 3">
    <name type="scientific">Heterodermia speciosa</name>
    <dbReference type="NCBI Taxonomy" id="116794"/>
    <lineage>
        <taxon>Eukaryota</taxon>
        <taxon>Fungi</taxon>
        <taxon>Dikarya</taxon>
        <taxon>Ascomycota</taxon>
        <taxon>Pezizomycotina</taxon>
        <taxon>Lecanoromycetes</taxon>
        <taxon>OSLEUM clade</taxon>
        <taxon>Lecanoromycetidae</taxon>
        <taxon>Caliciales</taxon>
        <taxon>Physciaceae</taxon>
        <taxon>Heterodermia</taxon>
    </lineage>
</organism>
<feature type="region of interest" description="Disordered" evidence="1">
    <location>
        <begin position="21"/>
        <end position="267"/>
    </location>
</feature>
<evidence type="ECO:0000256" key="1">
    <source>
        <dbReference type="SAM" id="MobiDB-lite"/>
    </source>
</evidence>
<feature type="compositionally biased region" description="Pro residues" evidence="1">
    <location>
        <begin position="116"/>
        <end position="129"/>
    </location>
</feature>
<feature type="compositionally biased region" description="Basic residues" evidence="1">
    <location>
        <begin position="35"/>
        <end position="45"/>
    </location>
</feature>
<comment type="caution">
    <text evidence="2">The sequence shown here is derived from an EMBL/GenBank/DDBJ whole genome shotgun (WGS) entry which is preliminary data.</text>
</comment>
<keyword evidence="3" id="KW-1185">Reference proteome</keyword>
<dbReference type="Proteomes" id="UP000664521">
    <property type="component" value="Unassembled WGS sequence"/>
</dbReference>
<evidence type="ECO:0000313" key="3">
    <source>
        <dbReference type="Proteomes" id="UP000664521"/>
    </source>
</evidence>
<dbReference type="EMBL" id="CAJPDS010000086">
    <property type="protein sequence ID" value="CAF9935864.1"/>
    <property type="molecule type" value="Genomic_DNA"/>
</dbReference>
<protein>
    <submittedName>
        <fullName evidence="2">Uncharacterized protein</fullName>
    </submittedName>
</protein>
<feature type="compositionally biased region" description="Gly residues" evidence="1">
    <location>
        <begin position="254"/>
        <end position="267"/>
    </location>
</feature>
<feature type="compositionally biased region" description="Basic and acidic residues" evidence="1">
    <location>
        <begin position="210"/>
        <end position="225"/>
    </location>
</feature>
<accession>A0A8H3G6V1</accession>
<evidence type="ECO:0000313" key="2">
    <source>
        <dbReference type="EMBL" id="CAF9935864.1"/>
    </source>
</evidence>
<feature type="compositionally biased region" description="Basic and acidic residues" evidence="1">
    <location>
        <begin position="155"/>
        <end position="186"/>
    </location>
</feature>
<reference evidence="2" key="1">
    <citation type="submission" date="2021-03" db="EMBL/GenBank/DDBJ databases">
        <authorList>
            <person name="Tagirdzhanova G."/>
        </authorList>
    </citation>
    <scope>NUCLEOTIDE SEQUENCE</scope>
</reference>
<gene>
    <name evidence="2" type="ORF">HETSPECPRED_009927</name>
</gene>
<sequence>MPAPGSRFLVQMAGLGAVEHYLRNQQPKPRAPPVPRKHPRPRHRPRAPELEYRHRPHGLPGPSYPPYNQPPRRRRSHQLDPHGMGGRPWIPPADDFDMRGPMPMPMPMPIARRPRPNPLPPSRGPAPPHPYHDPRQHLPPPPPLPRRGAGGPIYPDRRRYFDAHPYQDEDLDYGHHEDGYEDRSDYYSDEEIESRHYPTSESDFEPDDDFLSHSEGSWERLDPRMVRFGYGERGQGRRRRSEGRRGYGRLYYGDGDGAGGGDGGWRPEGRGWGGGGYGGRDGMPWGYDGGGYPSGRGYGGYGGAQDGYSEESY</sequence>
<proteinExistence type="predicted"/>
<name>A0A8H3G6V1_9LECA</name>